<dbReference type="GO" id="GO:0006310">
    <property type="term" value="P:DNA recombination"/>
    <property type="evidence" value="ECO:0007669"/>
    <property type="project" value="InterPro"/>
</dbReference>
<reference evidence="1 2" key="1">
    <citation type="submission" date="2019-06" db="EMBL/GenBank/DDBJ databases">
        <title>Whole genome shotgun sequence of Acinetobacter pittii NBRC 110514.</title>
        <authorList>
            <person name="Hosoyama A."/>
            <person name="Uohara A."/>
            <person name="Ohji S."/>
            <person name="Ichikawa N."/>
        </authorList>
    </citation>
    <scope>NUCLEOTIDE SEQUENCE [LARGE SCALE GENOMIC DNA]</scope>
    <source>
        <strain evidence="1 2">NBRC 110514</strain>
    </source>
</reference>
<dbReference type="Pfam" id="PF13009">
    <property type="entry name" value="Integrase_2"/>
    <property type="match status" value="1"/>
</dbReference>
<dbReference type="Proteomes" id="UP000317717">
    <property type="component" value="Unassembled WGS sequence"/>
</dbReference>
<comment type="caution">
    <text evidence="1">The sequence shown here is derived from an EMBL/GenBank/DDBJ whole genome shotgun (WGS) entry which is preliminary data.</text>
</comment>
<dbReference type="GO" id="GO:0003677">
    <property type="term" value="F:DNA binding"/>
    <property type="evidence" value="ECO:0007669"/>
    <property type="project" value="InterPro"/>
</dbReference>
<evidence type="ECO:0000313" key="1">
    <source>
        <dbReference type="EMBL" id="GEA67400.1"/>
    </source>
</evidence>
<dbReference type="InterPro" id="IPR013762">
    <property type="entry name" value="Integrase-like_cat_sf"/>
</dbReference>
<dbReference type="InterPro" id="IPR024965">
    <property type="entry name" value="Putative_integrase"/>
</dbReference>
<dbReference type="RefSeq" id="WP_141315397.1">
    <property type="nucleotide sequence ID" value="NZ_BJLJ01000006.1"/>
</dbReference>
<dbReference type="Gene3D" id="1.10.443.10">
    <property type="entry name" value="Intergrase catalytic core"/>
    <property type="match status" value="1"/>
</dbReference>
<evidence type="ECO:0000313" key="2">
    <source>
        <dbReference type="Proteomes" id="UP000317717"/>
    </source>
</evidence>
<proteinExistence type="predicted"/>
<dbReference type="AlphaFoldDB" id="A0A4Y3J9L3"/>
<gene>
    <name evidence="1" type="ORF">PA3_15580</name>
</gene>
<dbReference type="EMBL" id="BJLJ01000006">
    <property type="protein sequence ID" value="GEA67400.1"/>
    <property type="molecule type" value="Genomic_DNA"/>
</dbReference>
<protein>
    <submittedName>
        <fullName evidence="1">Integrase</fullName>
    </submittedName>
</protein>
<organism evidence="1 2">
    <name type="scientific">Acinetobacter pittii</name>
    <name type="common">Acinetobacter genomosp. 3</name>
    <dbReference type="NCBI Taxonomy" id="48296"/>
    <lineage>
        <taxon>Bacteria</taxon>
        <taxon>Pseudomonadati</taxon>
        <taxon>Pseudomonadota</taxon>
        <taxon>Gammaproteobacteria</taxon>
        <taxon>Moraxellales</taxon>
        <taxon>Moraxellaceae</taxon>
        <taxon>Acinetobacter</taxon>
        <taxon>Acinetobacter calcoaceticus/baumannii complex</taxon>
    </lineage>
</organism>
<accession>A0A4Y3J9L3</accession>
<sequence length="861" mass="100407">MVNKMVFKRKNNDGRSSDLTLQWLVKNRGNEWEIWRQFAEEWIKKQDAAVSGKLKALCNFFDVYLVDTLPFTADVVSFFNKNNYRKPSTADFKSALLKKTNKGDNRQTAALLIYTKHFIDWLIDTHFSVKNDYGVTVRLYTNPFESVKVQNNTHETVYNPLPYRYICNLRHIICPNPRGHFSDWLWAQANGSGWFEVSKNQIDENDKDCVWRIKKVTRNGKVTNIYQLWSPITSMVLLIKLHLPLRSYQIRMLDSGESDSMRYENGNWIKNTHSFARINHRKGVFRLFRDNASGLESTGLYINTNKTADQNKSEFERGYEIPWQNDEVLYWLEKLRNWQEKYNPINKATDCLTLEMKHTIILKTKANLKEMGHICFLFRDARAKNVADRSKPIQEILVQRFWYKLLHQLEKNLFISGDTLSNGHPLNLVHKYSNTPELVKTKTEFPLHSLRVSLITSYVLDAKLPLPIVSKILAGHSRLIMTLYYTKLTPTIMKDKMNEAEKLLDSKAQESVKVFLQDAEMRQIEHKMAYHDNLSIEAALVKRNPIGWEYRHHGLCLAGGNTVRSNESQTIPGCWNGGALLKDSTDILRKVYDSVPHALENCVRCRWFITDASYLPSLNAHLNFMSYKAHEAANLAIKLEYEIEKIEESKYEAEYAGQFFKKHDELQALQRRYEKQLVEADECAKDWIATFKLIRRIIEIEQKRTENDVVNKLIAVGTESDIKVDFIETKSELLHLSLLCDDAEIYPDMLDEIRKTSAIERLTQSLSRLMMRKNYTPHLLMLDPEQQLIATNAMFRQMALLADPNNKIEGYKKVANYLELEQYMQDSNLLDVGIKALENNMNQKILKLSSLGLKQKKYFKE</sequence>
<dbReference type="GO" id="GO:0015074">
    <property type="term" value="P:DNA integration"/>
    <property type="evidence" value="ECO:0007669"/>
    <property type="project" value="InterPro"/>
</dbReference>
<name>A0A4Y3J9L3_ACIPI</name>